<feature type="domain" description="Multidrug resistance protein MdtA-like barrel-sandwich hybrid" evidence="9">
    <location>
        <begin position="84"/>
        <end position="221"/>
    </location>
</feature>
<dbReference type="PANTHER" id="PTHR30469:SF36">
    <property type="entry name" value="BLL3903 PROTEIN"/>
    <property type="match status" value="1"/>
</dbReference>
<evidence type="ECO:0000256" key="2">
    <source>
        <dbReference type="ARBA" id="ARBA00009477"/>
    </source>
</evidence>
<protein>
    <submittedName>
        <fullName evidence="12">Membrane protein</fullName>
    </submittedName>
    <submittedName>
        <fullName evidence="13">Multidrug efflux system membrane fusion protein</fullName>
    </submittedName>
</protein>
<proteinExistence type="inferred from homology"/>
<comment type="caution">
    <text evidence="12">The sequence shown here is derived from an EMBL/GenBank/DDBJ whole genome shotgun (WGS) entry which is preliminary data.</text>
</comment>
<evidence type="ECO:0000256" key="4">
    <source>
        <dbReference type="ARBA" id="ARBA00022475"/>
    </source>
</evidence>
<dbReference type="InterPro" id="IPR058626">
    <property type="entry name" value="MdtA-like_b-barrel"/>
</dbReference>
<dbReference type="InterPro" id="IPR058624">
    <property type="entry name" value="MdtA-like_HH"/>
</dbReference>
<organism evidence="12 14">
    <name type="scientific">Oleiagrimonas soli</name>
    <dbReference type="NCBI Taxonomy" id="1543381"/>
    <lineage>
        <taxon>Bacteria</taxon>
        <taxon>Pseudomonadati</taxon>
        <taxon>Pseudomonadota</taxon>
        <taxon>Gammaproteobacteria</taxon>
        <taxon>Lysobacterales</taxon>
        <taxon>Rhodanobacteraceae</taxon>
        <taxon>Oleiagrimonas</taxon>
    </lineage>
</organism>
<evidence type="ECO:0000259" key="10">
    <source>
        <dbReference type="Pfam" id="PF25944"/>
    </source>
</evidence>
<evidence type="ECO:0000256" key="7">
    <source>
        <dbReference type="SAM" id="MobiDB-lite"/>
    </source>
</evidence>
<feature type="region of interest" description="Disordered" evidence="7">
    <location>
        <begin position="382"/>
        <end position="417"/>
    </location>
</feature>
<evidence type="ECO:0000313" key="13">
    <source>
        <dbReference type="EMBL" id="MBB6184603.1"/>
    </source>
</evidence>
<evidence type="ECO:0000259" key="9">
    <source>
        <dbReference type="Pfam" id="PF25917"/>
    </source>
</evidence>
<feature type="compositionally biased region" description="Basic and acidic residues" evidence="7">
    <location>
        <begin position="399"/>
        <end position="417"/>
    </location>
</feature>
<evidence type="ECO:0000313" key="12">
    <source>
        <dbReference type="EMBL" id="KGI79034.1"/>
    </source>
</evidence>
<name>A0A099CZ78_9GAMM</name>
<dbReference type="EMBL" id="JROI01000004">
    <property type="protein sequence ID" value="KGI79034.1"/>
    <property type="molecule type" value="Genomic_DNA"/>
</dbReference>
<evidence type="ECO:0000259" key="8">
    <source>
        <dbReference type="Pfam" id="PF25876"/>
    </source>
</evidence>
<comment type="similarity">
    <text evidence="2">Belongs to the membrane fusion protein (MFP) (TC 8.A.1) family.</text>
</comment>
<evidence type="ECO:0000256" key="6">
    <source>
        <dbReference type="ARBA" id="ARBA00023136"/>
    </source>
</evidence>
<dbReference type="PANTHER" id="PTHR30469">
    <property type="entry name" value="MULTIDRUG RESISTANCE PROTEIN MDTA"/>
    <property type="match status" value="1"/>
</dbReference>
<dbReference type="HOGENOM" id="CLU_018816_2_0_6"/>
<feature type="domain" description="Multidrug resistance protein MdtA-like alpha-helical hairpin" evidence="8">
    <location>
        <begin position="124"/>
        <end position="194"/>
    </location>
</feature>
<dbReference type="Gene3D" id="2.40.30.170">
    <property type="match status" value="1"/>
</dbReference>
<evidence type="ECO:0000313" key="15">
    <source>
        <dbReference type="Proteomes" id="UP000560000"/>
    </source>
</evidence>
<dbReference type="GO" id="GO:0015562">
    <property type="term" value="F:efflux transmembrane transporter activity"/>
    <property type="evidence" value="ECO:0007669"/>
    <property type="project" value="TreeGrafter"/>
</dbReference>
<reference evidence="13 15" key="2">
    <citation type="submission" date="2020-08" db="EMBL/GenBank/DDBJ databases">
        <title>Genomic Encyclopedia of Type Strains, Phase IV (KMG-IV): sequencing the most valuable type-strain genomes for metagenomic binning, comparative biology and taxonomic classification.</title>
        <authorList>
            <person name="Goeker M."/>
        </authorList>
    </citation>
    <scope>NUCLEOTIDE SEQUENCE [LARGE SCALE GENOMIC DNA]</scope>
    <source>
        <strain evidence="13 15">DSM 107085</strain>
    </source>
</reference>
<dbReference type="Pfam" id="PF25944">
    <property type="entry name" value="Beta-barrel_RND"/>
    <property type="match status" value="1"/>
</dbReference>
<keyword evidence="14" id="KW-1185">Reference proteome</keyword>
<dbReference type="RefSeq" id="WP_043099138.1">
    <property type="nucleotide sequence ID" value="NZ_JACHET010000001.1"/>
</dbReference>
<keyword evidence="3" id="KW-0813">Transport</keyword>
<gene>
    <name evidence="13" type="ORF">HNQ86_001948</name>
    <name evidence="12" type="ORF">LF63_0101415</name>
</gene>
<dbReference type="Pfam" id="PF25876">
    <property type="entry name" value="HH_MFP_RND"/>
    <property type="match status" value="1"/>
</dbReference>
<evidence type="ECO:0000256" key="3">
    <source>
        <dbReference type="ARBA" id="ARBA00022448"/>
    </source>
</evidence>
<dbReference type="AlphaFoldDB" id="A0A099CZ78"/>
<feature type="domain" description="Multidrug resistance protein MdtA-like C-terminal permuted SH3" evidence="11">
    <location>
        <begin position="317"/>
        <end position="376"/>
    </location>
</feature>
<dbReference type="SUPFAM" id="SSF111369">
    <property type="entry name" value="HlyD-like secretion proteins"/>
    <property type="match status" value="1"/>
</dbReference>
<dbReference type="GO" id="GO:1990281">
    <property type="term" value="C:efflux pump complex"/>
    <property type="evidence" value="ECO:0007669"/>
    <property type="project" value="TreeGrafter"/>
</dbReference>
<dbReference type="InterPro" id="IPR006143">
    <property type="entry name" value="RND_pump_MFP"/>
</dbReference>
<dbReference type="Proteomes" id="UP000029708">
    <property type="component" value="Unassembled WGS sequence"/>
</dbReference>
<dbReference type="FunFam" id="2.40.420.20:FF:000001">
    <property type="entry name" value="Efflux RND transporter periplasmic adaptor subunit"/>
    <property type="match status" value="1"/>
</dbReference>
<dbReference type="Pfam" id="PF25967">
    <property type="entry name" value="RND-MFP_C"/>
    <property type="match status" value="1"/>
</dbReference>
<dbReference type="OrthoDB" id="9783047at2"/>
<evidence type="ECO:0000313" key="14">
    <source>
        <dbReference type="Proteomes" id="UP000029708"/>
    </source>
</evidence>
<reference evidence="12 14" key="1">
    <citation type="submission" date="2014-09" db="EMBL/GenBank/DDBJ databases">
        <title>Xanthomonadaceae 3.5X direct submission.</title>
        <authorList>
            <person name="Fang T."/>
            <person name="Wang H."/>
        </authorList>
    </citation>
    <scope>NUCLEOTIDE SEQUENCE [LARGE SCALE GENOMIC DNA]</scope>
    <source>
        <strain evidence="12 14">3.5X</strain>
    </source>
</reference>
<sequence>MSRWKIALIVIVVIVLALLGLRMCHHRAGNGATGAENGRAAASRDSAKDAANGDNAPVPVTAVQVVQKNVPVYLTALGTVQALNTVNVRPQVGGQLLKLTFDEGHEVKKGQVIAKIDPRTYQSTYDQAVSRRNQDLAQLATARSNLKRSQGLISKGFVTEQDVDTQRNTVHQLEAAVAGDNASIRDAKINLDYTDVTSPIDGLAGIRQADPGNVLSTSDTIVTLTQVHPINVLFTLPEQDLDGVRSAQAAQGALPVTALDRVDSHVVAGGGTLKVINNQIDTSTGTFQLKAEFANAHNELWPGQFVNVRMQTNTVKNGLVVPTQAVQRGPDGDYVYVIDKDDKVQMRAVKVEGEASDTESLIGSGLKLGERVVTEGQFRLKPGRKVQAYKPGEVPKAPSAEEMKKAAQDGGRRGRRH</sequence>
<feature type="domain" description="Multidrug resistance protein MdtA-like beta-barrel" evidence="10">
    <location>
        <begin position="229"/>
        <end position="313"/>
    </location>
</feature>
<dbReference type="InterPro" id="IPR058627">
    <property type="entry name" value="MdtA-like_C"/>
</dbReference>
<evidence type="ECO:0000256" key="5">
    <source>
        <dbReference type="ARBA" id="ARBA00022519"/>
    </source>
</evidence>
<dbReference type="InterPro" id="IPR058625">
    <property type="entry name" value="MdtA-like_BSH"/>
</dbReference>
<dbReference type="Gene3D" id="2.40.50.100">
    <property type="match status" value="1"/>
</dbReference>
<comment type="subcellular location">
    <subcellularLocation>
        <location evidence="1">Cell inner membrane</location>
    </subcellularLocation>
</comment>
<dbReference type="Proteomes" id="UP000560000">
    <property type="component" value="Unassembled WGS sequence"/>
</dbReference>
<dbReference type="Gene3D" id="1.10.287.470">
    <property type="entry name" value="Helix hairpin bin"/>
    <property type="match status" value="1"/>
</dbReference>
<feature type="region of interest" description="Disordered" evidence="7">
    <location>
        <begin position="30"/>
        <end position="54"/>
    </location>
</feature>
<accession>A0A099CZ78</accession>
<keyword evidence="4" id="KW-1003">Cell membrane</keyword>
<dbReference type="GO" id="GO:0005886">
    <property type="term" value="C:plasma membrane"/>
    <property type="evidence" value="ECO:0007669"/>
    <property type="project" value="UniProtKB-SubCell"/>
</dbReference>
<keyword evidence="6" id="KW-0472">Membrane</keyword>
<dbReference type="STRING" id="1543381.LF63_0101415"/>
<keyword evidence="5" id="KW-0997">Cell inner membrane</keyword>
<evidence type="ECO:0000259" key="11">
    <source>
        <dbReference type="Pfam" id="PF25967"/>
    </source>
</evidence>
<dbReference type="Pfam" id="PF25917">
    <property type="entry name" value="BSH_RND"/>
    <property type="match status" value="1"/>
</dbReference>
<dbReference type="NCBIfam" id="TIGR01730">
    <property type="entry name" value="RND_mfp"/>
    <property type="match status" value="1"/>
</dbReference>
<dbReference type="EMBL" id="JACHET010000001">
    <property type="protein sequence ID" value="MBB6184603.1"/>
    <property type="molecule type" value="Genomic_DNA"/>
</dbReference>
<dbReference type="Gene3D" id="2.40.420.20">
    <property type="match status" value="1"/>
</dbReference>
<evidence type="ECO:0000256" key="1">
    <source>
        <dbReference type="ARBA" id="ARBA00004533"/>
    </source>
</evidence>